<dbReference type="EMBL" id="JBHSFW010000008">
    <property type="protein sequence ID" value="MFC4619403.1"/>
    <property type="molecule type" value="Genomic_DNA"/>
</dbReference>
<feature type="transmembrane region" description="Helical" evidence="2">
    <location>
        <begin position="93"/>
        <end position="112"/>
    </location>
</feature>
<gene>
    <name evidence="3" type="ORF">ACFO4N_11830</name>
</gene>
<keyword evidence="2" id="KW-1133">Transmembrane helix</keyword>
<evidence type="ECO:0000313" key="3">
    <source>
        <dbReference type="EMBL" id="MFC4619403.1"/>
    </source>
</evidence>
<feature type="transmembrane region" description="Helical" evidence="2">
    <location>
        <begin position="124"/>
        <end position="146"/>
    </location>
</feature>
<dbReference type="Proteomes" id="UP001596022">
    <property type="component" value="Unassembled WGS sequence"/>
</dbReference>
<feature type="transmembrane region" description="Helical" evidence="2">
    <location>
        <begin position="28"/>
        <end position="49"/>
    </location>
</feature>
<evidence type="ECO:0000256" key="2">
    <source>
        <dbReference type="SAM" id="Phobius"/>
    </source>
</evidence>
<evidence type="ECO:0000313" key="4">
    <source>
        <dbReference type="Proteomes" id="UP001596022"/>
    </source>
</evidence>
<organism evidence="3 4">
    <name type="scientific">Camelliibacillus cellulosilyticus</name>
    <dbReference type="NCBI Taxonomy" id="2174486"/>
    <lineage>
        <taxon>Bacteria</taxon>
        <taxon>Bacillati</taxon>
        <taxon>Bacillota</taxon>
        <taxon>Bacilli</taxon>
        <taxon>Bacillales</taxon>
        <taxon>Sporolactobacillaceae</taxon>
        <taxon>Camelliibacillus</taxon>
    </lineage>
</organism>
<sequence length="288" mass="32489">MLKNCKEEDFYELRSVAHDRLRPDNVPIFFWGAFMLSGIMTLVVTLSLYGPGHYVKSPLWYLADNVLLGLLAIKFIVAVLYTKTVFAYKHQKLQSVLLSGFTLIAPFDFYAACLMFCERPDVPNYLKILIFILCIGGLIYLVLSLLRGIRRARLGFFRQGGAGLYHLKLSKSHVSLPIIFGVTILTGGVVKTLSDSSVSFGPLLQIFIVIFLCAVFQFTTAFAWPEFFLVTYCKFRFESFQIPMPKSLLQKKTVRSQTVKKIGGKHLRGGRSKALSGKKNKKTGGFKR</sequence>
<reference evidence="4" key="1">
    <citation type="journal article" date="2019" name="Int. J. Syst. Evol. Microbiol.">
        <title>The Global Catalogue of Microorganisms (GCM) 10K type strain sequencing project: providing services to taxonomists for standard genome sequencing and annotation.</title>
        <authorList>
            <consortium name="The Broad Institute Genomics Platform"/>
            <consortium name="The Broad Institute Genome Sequencing Center for Infectious Disease"/>
            <person name="Wu L."/>
            <person name="Ma J."/>
        </authorList>
    </citation>
    <scope>NUCLEOTIDE SEQUENCE [LARGE SCALE GENOMIC DNA]</scope>
    <source>
        <strain evidence="4">CGMCC 1.16306</strain>
    </source>
</reference>
<proteinExistence type="predicted"/>
<feature type="region of interest" description="Disordered" evidence="1">
    <location>
        <begin position="264"/>
        <end position="288"/>
    </location>
</feature>
<keyword evidence="2" id="KW-0812">Transmembrane</keyword>
<feature type="transmembrane region" description="Helical" evidence="2">
    <location>
        <begin position="61"/>
        <end position="81"/>
    </location>
</feature>
<name>A0ABV9GMJ2_9BACL</name>
<feature type="transmembrane region" description="Helical" evidence="2">
    <location>
        <begin position="174"/>
        <end position="194"/>
    </location>
</feature>
<comment type="caution">
    <text evidence="3">The sequence shown here is derived from an EMBL/GenBank/DDBJ whole genome shotgun (WGS) entry which is preliminary data.</text>
</comment>
<keyword evidence="2" id="KW-0472">Membrane</keyword>
<keyword evidence="4" id="KW-1185">Reference proteome</keyword>
<protein>
    <submittedName>
        <fullName evidence="3">Uncharacterized protein</fullName>
    </submittedName>
</protein>
<accession>A0ABV9GMJ2</accession>
<evidence type="ECO:0000256" key="1">
    <source>
        <dbReference type="SAM" id="MobiDB-lite"/>
    </source>
</evidence>
<feature type="transmembrane region" description="Helical" evidence="2">
    <location>
        <begin position="206"/>
        <end position="230"/>
    </location>
</feature>